<proteinExistence type="predicted"/>
<dbReference type="InterPro" id="IPR025381">
    <property type="entry name" value="DUF4296"/>
</dbReference>
<feature type="coiled-coil region" evidence="1">
    <location>
        <begin position="89"/>
        <end position="133"/>
    </location>
</feature>
<accession>A0A516GPR4</accession>
<dbReference type="KEGG" id="fop:FNB79_05830"/>
<evidence type="ECO:0000313" key="4">
    <source>
        <dbReference type="Proteomes" id="UP000319209"/>
    </source>
</evidence>
<keyword evidence="4" id="KW-1185">Reference proteome</keyword>
<organism evidence="3 4">
    <name type="scientific">Formosa sediminum</name>
    <dbReference type="NCBI Taxonomy" id="2594004"/>
    <lineage>
        <taxon>Bacteria</taxon>
        <taxon>Pseudomonadati</taxon>
        <taxon>Bacteroidota</taxon>
        <taxon>Flavobacteriia</taxon>
        <taxon>Flavobacteriales</taxon>
        <taxon>Flavobacteriaceae</taxon>
        <taxon>Formosa</taxon>
    </lineage>
</organism>
<dbReference type="OrthoDB" id="1525222at2"/>
<sequence>MKRLLIAILTFFCVLSCHQVSKPKKPKNLISREKMVDIIIDMSLLTSTRGFDKKNLDSNGITVQSYIYDKYNIDSLQFAESNEYYIFNLDEYDALYEKVDDSLKVLKKQFQEIQDQEEEAKRKKDSLDKLKEPDLIPIKHREVKNLKPENLDVEALKKKD</sequence>
<reference evidence="3 4" key="1">
    <citation type="submission" date="2019-07" db="EMBL/GenBank/DDBJ databases">
        <title>Genome sequencing for Formosa sp. PS13.</title>
        <authorList>
            <person name="Park S.-J."/>
        </authorList>
    </citation>
    <scope>NUCLEOTIDE SEQUENCE [LARGE SCALE GENOMIC DNA]</scope>
    <source>
        <strain evidence="3 4">PS13</strain>
    </source>
</reference>
<dbReference type="EMBL" id="CP041637">
    <property type="protein sequence ID" value="QDO93515.1"/>
    <property type="molecule type" value="Genomic_DNA"/>
</dbReference>
<gene>
    <name evidence="3" type="ORF">FNB79_05830</name>
</gene>
<dbReference type="Proteomes" id="UP000319209">
    <property type="component" value="Chromosome"/>
</dbReference>
<dbReference type="RefSeq" id="WP_143380418.1">
    <property type="nucleotide sequence ID" value="NZ_CP041637.1"/>
</dbReference>
<dbReference type="Pfam" id="PF14129">
    <property type="entry name" value="DUF4296"/>
    <property type="match status" value="1"/>
</dbReference>
<evidence type="ECO:0000259" key="2">
    <source>
        <dbReference type="Pfam" id="PF14129"/>
    </source>
</evidence>
<protein>
    <submittedName>
        <fullName evidence="3">DUF4296 domain-containing protein</fullName>
    </submittedName>
</protein>
<evidence type="ECO:0000313" key="3">
    <source>
        <dbReference type="EMBL" id="QDO93515.1"/>
    </source>
</evidence>
<feature type="domain" description="DUF4296" evidence="2">
    <location>
        <begin position="26"/>
        <end position="108"/>
    </location>
</feature>
<evidence type="ECO:0000256" key="1">
    <source>
        <dbReference type="SAM" id="Coils"/>
    </source>
</evidence>
<keyword evidence="1" id="KW-0175">Coiled coil</keyword>
<dbReference type="AlphaFoldDB" id="A0A516GPR4"/>
<name>A0A516GPR4_9FLAO</name>